<feature type="region of interest" description="Disordered" evidence="1">
    <location>
        <begin position="90"/>
        <end position="114"/>
    </location>
</feature>
<dbReference type="AlphaFoldDB" id="U2RW40"/>
<evidence type="ECO:0000256" key="1">
    <source>
        <dbReference type="SAM" id="MobiDB-lite"/>
    </source>
</evidence>
<name>U2RW40_LEIAQ</name>
<evidence type="ECO:0000313" key="3">
    <source>
        <dbReference type="Proteomes" id="UP000016605"/>
    </source>
</evidence>
<feature type="region of interest" description="Disordered" evidence="1">
    <location>
        <begin position="164"/>
        <end position="201"/>
    </location>
</feature>
<proteinExistence type="predicted"/>
<gene>
    <name evidence="2" type="ORF">N136_00903</name>
</gene>
<organism evidence="2 3">
    <name type="scientific">Leifsonia aquatica ATCC 14665</name>
    <dbReference type="NCBI Taxonomy" id="1358026"/>
    <lineage>
        <taxon>Bacteria</taxon>
        <taxon>Bacillati</taxon>
        <taxon>Actinomycetota</taxon>
        <taxon>Actinomycetes</taxon>
        <taxon>Micrococcales</taxon>
        <taxon>Microbacteriaceae</taxon>
        <taxon>Leifsonia</taxon>
    </lineage>
</organism>
<dbReference type="EMBL" id="AWVQ01000092">
    <property type="protein sequence ID" value="ERK72749.1"/>
    <property type="molecule type" value="Genomic_DNA"/>
</dbReference>
<reference evidence="2 3" key="1">
    <citation type="submission" date="2013-08" db="EMBL/GenBank/DDBJ databases">
        <authorList>
            <person name="Weinstock G."/>
            <person name="Sodergren E."/>
            <person name="Wylie T."/>
            <person name="Fulton L."/>
            <person name="Fulton R."/>
            <person name="Fronick C."/>
            <person name="O'Laughlin M."/>
            <person name="Godfrey J."/>
            <person name="Miner T."/>
            <person name="Herter B."/>
            <person name="Appelbaum E."/>
            <person name="Cordes M."/>
            <person name="Lek S."/>
            <person name="Wollam A."/>
            <person name="Pepin K.H."/>
            <person name="Palsikar V.B."/>
            <person name="Mitreva M."/>
            <person name="Wilson R.K."/>
        </authorList>
    </citation>
    <scope>NUCLEOTIDE SEQUENCE [LARGE SCALE GENOMIC DNA]</scope>
    <source>
        <strain evidence="2 3">ATCC 14665</strain>
    </source>
</reference>
<accession>U2RW40</accession>
<protein>
    <submittedName>
        <fullName evidence="2">Uncharacterized protein</fullName>
    </submittedName>
</protein>
<comment type="caution">
    <text evidence="2">The sequence shown here is derived from an EMBL/GenBank/DDBJ whole genome shotgun (WGS) entry which is preliminary data.</text>
</comment>
<dbReference type="HOGENOM" id="CLU_1298496_0_0_11"/>
<feature type="compositionally biased region" description="Basic and acidic residues" evidence="1">
    <location>
        <begin position="92"/>
        <end position="102"/>
    </location>
</feature>
<sequence length="212" mass="23333">MRGSAAIAHPSTAYRLTVSTHSRFSSAEGLVEPTTPTRPPRSSGPMFLVSMANTRILITPLVDRFVCLSGGEISGEWEVRSAGTVEYRTGAKRKEDMPRKPGTEAPGTSYDRAAERHTKLWEQRRRGRLLPSLPERYRTRGPSSRSPTPVTDLFLRDRLVTTAPVDHRGGSIPCASGSMAGRPERRGHRTMRADNRLGGGGVRCVPPYPEVR</sequence>
<evidence type="ECO:0000313" key="2">
    <source>
        <dbReference type="EMBL" id="ERK72749.1"/>
    </source>
</evidence>
<dbReference type="Proteomes" id="UP000016605">
    <property type="component" value="Unassembled WGS sequence"/>
</dbReference>